<organism evidence="2 3">
    <name type="scientific">Dryococelus australis</name>
    <dbReference type="NCBI Taxonomy" id="614101"/>
    <lineage>
        <taxon>Eukaryota</taxon>
        <taxon>Metazoa</taxon>
        <taxon>Ecdysozoa</taxon>
        <taxon>Arthropoda</taxon>
        <taxon>Hexapoda</taxon>
        <taxon>Insecta</taxon>
        <taxon>Pterygota</taxon>
        <taxon>Neoptera</taxon>
        <taxon>Polyneoptera</taxon>
        <taxon>Phasmatodea</taxon>
        <taxon>Verophasmatodea</taxon>
        <taxon>Anareolatae</taxon>
        <taxon>Phasmatidae</taxon>
        <taxon>Eurycanthinae</taxon>
        <taxon>Dryococelus</taxon>
    </lineage>
</organism>
<evidence type="ECO:0000256" key="1">
    <source>
        <dbReference type="SAM" id="MobiDB-lite"/>
    </source>
</evidence>
<proteinExistence type="predicted"/>
<reference evidence="2 3" key="1">
    <citation type="submission" date="2023-02" db="EMBL/GenBank/DDBJ databases">
        <title>LHISI_Scaffold_Assembly.</title>
        <authorList>
            <person name="Stuart O.P."/>
            <person name="Cleave R."/>
            <person name="Magrath M.J.L."/>
            <person name="Mikheyev A.S."/>
        </authorList>
    </citation>
    <scope>NUCLEOTIDE SEQUENCE [LARGE SCALE GENOMIC DNA]</scope>
    <source>
        <strain evidence="2">Daus_M_001</strain>
        <tissue evidence="2">Leg muscle</tissue>
    </source>
</reference>
<dbReference type="Proteomes" id="UP001159363">
    <property type="component" value="Chromosome 5"/>
</dbReference>
<feature type="region of interest" description="Disordered" evidence="1">
    <location>
        <begin position="165"/>
        <end position="193"/>
    </location>
</feature>
<dbReference type="EMBL" id="JARBHB010000006">
    <property type="protein sequence ID" value="KAJ8882030.1"/>
    <property type="molecule type" value="Genomic_DNA"/>
</dbReference>
<name>A0ABQ9HCG3_9NEOP</name>
<keyword evidence="3" id="KW-1185">Reference proteome</keyword>
<evidence type="ECO:0000313" key="2">
    <source>
        <dbReference type="EMBL" id="KAJ8882030.1"/>
    </source>
</evidence>
<feature type="compositionally biased region" description="Pro residues" evidence="1">
    <location>
        <begin position="178"/>
        <end position="192"/>
    </location>
</feature>
<gene>
    <name evidence="2" type="ORF">PR048_018518</name>
</gene>
<comment type="caution">
    <text evidence="2">The sequence shown here is derived from an EMBL/GenBank/DDBJ whole genome shotgun (WGS) entry which is preliminary data.</text>
</comment>
<sequence length="1238" mass="138424">MWACPFSHRLREAPKTSFVSGWLLRVVERSRSAGLPPRRRITTGHPTNHTVSFYASTNHLETAVAERLARSHPTKANRVQSSAGSPDFRMWESCWTMPLVGGFSRGFAVFPALSFRRCSTLTSITVIGSQDLAVKSRPRASLFTHHPSCLKNVRNRKSRLYRQIARSKQGGREQALSPRPPPPPPSPGPPMTPFTANSRVCMCRQYAATYDLGRYSTAWFQQSLKRHTLTTERRVATSISQSDASVEVHERRTLVLTLVASHFIASFLAARSVSPAAEHGSVVKQRTLVAGGERRTRRSIRRRGEEEGWGALPHLPMATSATSPTYEWCKFVCPRSWCFQVLRADEGDGEVNMEQRRNAWAWGTGDPRENSTTSASGIAQHDYHMRKSASDPAENRTRFAFVGEQGKGKDNHYYKLFTQAISVYIIFNVWSDPAPDRFVQFLASEVQLAYRNENDSGITGGTSSCGPRKCSCEVFRHSRAEFEVPVAESVQDSHSWELCRTMPLVSGFFSARMRMLTLNGNIPAAVRGVPPVPPVLVPDCIPPPLPKNDPFTASRNKNSIISTHIDGDEEYYCNLRRDYRRRQPNVQLFEGTNLLQESFPPGSICPLVKFHWLTTATQLRRVTLATFAPECVRTAAILSLPSRWDFSPLILHVWRQTHLIPEGSRSPTTRMAYFNKAFALMYSIFKYRPHKFDTTRTWGSSLGHVRQDCSGELYIDTYFRLGRDKPTVIASKSWQLGATATRVQYHSGFSHVGIVPDDGVGRRGFLGDFPFTPPFNSGAAPHTHLDHPSSALKASMLRAVQISSLPRSWAARLPRWLRLGLRYWRYQAVYKLLQKHSARIAQRATNYTETNLFSTFVRLRAQPPIPVNSPASSCGTDISNSDILARTTNRELEMMQPLRTREANLPKQRDRESARRHTTLLCRTETCRQKAAKRGGGKREITEKTRCLVVSSVTIPACEDPGANPPGIDSCSPWWEATHGSLRFPDVTRCGRGYFGRVYIGGDGVTRAAGCKRVLPASRAHAAISGECSYEAREGGGGGLMDNADVTTVVEERSEVASDWQGVVVKHCFPCVCVINATARRTCTALEFPPLHHPNLSISPALEDLSVSSVDQSLVNTNCDVRNDVSCAEQLMCIITPTGVRPNLRAGYPCLHRQLVVKWYMVRERLDSGQKESSSQKCLKYSIKGTAYPEIFSGFEAEKRGSDKGYTSARIKSAFATKHRTSKLTSKVLRISFMEIHT</sequence>
<accession>A0ABQ9HCG3</accession>
<protein>
    <submittedName>
        <fullName evidence="2">Uncharacterized protein</fullName>
    </submittedName>
</protein>
<evidence type="ECO:0000313" key="3">
    <source>
        <dbReference type="Proteomes" id="UP001159363"/>
    </source>
</evidence>